<evidence type="ECO:0000313" key="2">
    <source>
        <dbReference type="EMBL" id="KIG16985.1"/>
    </source>
</evidence>
<organism evidence="2 3">
    <name type="scientific">Enhygromyxa salina</name>
    <dbReference type="NCBI Taxonomy" id="215803"/>
    <lineage>
        <taxon>Bacteria</taxon>
        <taxon>Pseudomonadati</taxon>
        <taxon>Myxococcota</taxon>
        <taxon>Polyangia</taxon>
        <taxon>Nannocystales</taxon>
        <taxon>Nannocystaceae</taxon>
        <taxon>Enhygromyxa</taxon>
    </lineage>
</organism>
<gene>
    <name evidence="2" type="ORF">DB30_03582</name>
</gene>
<feature type="compositionally biased region" description="Acidic residues" evidence="1">
    <location>
        <begin position="242"/>
        <end position="282"/>
    </location>
</feature>
<dbReference type="Proteomes" id="UP000031599">
    <property type="component" value="Unassembled WGS sequence"/>
</dbReference>
<proteinExistence type="predicted"/>
<dbReference type="EMBL" id="JMCC02000029">
    <property type="protein sequence ID" value="KIG16985.1"/>
    <property type="molecule type" value="Genomic_DNA"/>
</dbReference>
<evidence type="ECO:0000256" key="1">
    <source>
        <dbReference type="SAM" id="MobiDB-lite"/>
    </source>
</evidence>
<name>A0A0C2D5L4_9BACT</name>
<feature type="region of interest" description="Disordered" evidence="1">
    <location>
        <begin position="230"/>
        <end position="282"/>
    </location>
</feature>
<sequence length="282" mass="30317">MLNLTGQWLNDEEFINALGVSNLGTAMLEELKKGHEPLAELKNKRAKAHAKLRNLIDAAGELDILHDRKARSVYYHLHALGEGANDDAKADEYRELQGVLFPDGLNVVKLPFLEEGGAALALERTVSPDMRAKLAAIVVGEHTLDDLFGAWIAAGVALGKVVDQRAELKASLTRTGSAVGEIDLRGGRSRWVKAVNGLLWAIEMDEKLGPLAERVRAALDEAIAAKLRARDSGDDVGASADPQEEVSVAEDPEGDDGESDGEVDQVDQIDQIDGDDVSEVAE</sequence>
<dbReference type="AlphaFoldDB" id="A0A0C2D5L4"/>
<accession>A0A0C2D5L4</accession>
<protein>
    <submittedName>
        <fullName evidence="2">Uncharacterized protein</fullName>
    </submittedName>
</protein>
<reference evidence="2 3" key="1">
    <citation type="submission" date="2014-12" db="EMBL/GenBank/DDBJ databases">
        <title>Genome assembly of Enhygromyxa salina DSM 15201.</title>
        <authorList>
            <person name="Sharma G."/>
            <person name="Subramanian S."/>
        </authorList>
    </citation>
    <scope>NUCLEOTIDE SEQUENCE [LARGE SCALE GENOMIC DNA]</scope>
    <source>
        <strain evidence="2 3">DSM 15201</strain>
    </source>
</reference>
<comment type="caution">
    <text evidence="2">The sequence shown here is derived from an EMBL/GenBank/DDBJ whole genome shotgun (WGS) entry which is preliminary data.</text>
</comment>
<evidence type="ECO:0000313" key="3">
    <source>
        <dbReference type="Proteomes" id="UP000031599"/>
    </source>
</evidence>